<proteinExistence type="predicted"/>
<sequence>MRARSQHRAVAMFKNPRHASRPHRFSAMGLPHPAKLLAVSRAILLAAMRRARMPLRSTGLLKQTRRRPLFERVPRMPTKIFKPSIPEIEVKDVYKVMPELHGLPLGPIRKALGAPESLMCGQVVGLPFFAEPPSAVIPKQLELLVDNFSVATVPTHYLAVYSAAQTYPCGPAERVKWIMSFRRAVHIYPIHAVNLVAHCSRLPPIPASKRVLSVVGKGPAWAPKTSLMLPVIPLRIPHPRQFPVTLQYLYNYDWRQLTFNLIPVFPIPQILDTDPLPDAQCAPFMHINTIRHTANLVYTVYPKDIATMKRVIWSVYQNSVALGITDRRMWQVLCFCYDTVTVVEELRKDKNLLAKLIPPPDLTKGFLELKNGRVRFRPHPQAEESPATPSPIATPP</sequence>
<dbReference type="OrthoDB" id="2570975at2759"/>
<gene>
    <name evidence="2" type="ORF">EIP91_001758</name>
</gene>
<dbReference type="AlphaFoldDB" id="A0A4R0RFS7"/>
<evidence type="ECO:0000256" key="1">
    <source>
        <dbReference type="SAM" id="MobiDB-lite"/>
    </source>
</evidence>
<accession>A0A4R0RFS7</accession>
<protein>
    <submittedName>
        <fullName evidence="2">Uncharacterized protein</fullName>
    </submittedName>
</protein>
<keyword evidence="3" id="KW-1185">Reference proteome</keyword>
<reference evidence="2 3" key="1">
    <citation type="submission" date="2018-11" db="EMBL/GenBank/DDBJ databases">
        <title>Genome assembly of Steccherinum ochraceum LE-BIN_3174, the white-rot fungus of the Steccherinaceae family (The Residual Polyporoid clade, Polyporales, Basidiomycota).</title>
        <authorList>
            <person name="Fedorova T.V."/>
            <person name="Glazunova O.A."/>
            <person name="Landesman E.O."/>
            <person name="Moiseenko K.V."/>
            <person name="Psurtseva N.V."/>
            <person name="Savinova O.S."/>
            <person name="Shakhova N.V."/>
            <person name="Tyazhelova T.V."/>
            <person name="Vasina D.V."/>
        </authorList>
    </citation>
    <scope>NUCLEOTIDE SEQUENCE [LARGE SCALE GENOMIC DNA]</scope>
    <source>
        <strain evidence="2 3">LE-BIN_3174</strain>
    </source>
</reference>
<comment type="caution">
    <text evidence="2">The sequence shown here is derived from an EMBL/GenBank/DDBJ whole genome shotgun (WGS) entry which is preliminary data.</text>
</comment>
<organism evidence="2 3">
    <name type="scientific">Steccherinum ochraceum</name>
    <dbReference type="NCBI Taxonomy" id="92696"/>
    <lineage>
        <taxon>Eukaryota</taxon>
        <taxon>Fungi</taxon>
        <taxon>Dikarya</taxon>
        <taxon>Basidiomycota</taxon>
        <taxon>Agaricomycotina</taxon>
        <taxon>Agaricomycetes</taxon>
        <taxon>Polyporales</taxon>
        <taxon>Steccherinaceae</taxon>
        <taxon>Steccherinum</taxon>
    </lineage>
</organism>
<name>A0A4R0RFS7_9APHY</name>
<dbReference type="EMBL" id="RWJN01000149">
    <property type="protein sequence ID" value="TCD66106.1"/>
    <property type="molecule type" value="Genomic_DNA"/>
</dbReference>
<evidence type="ECO:0000313" key="3">
    <source>
        <dbReference type="Proteomes" id="UP000292702"/>
    </source>
</evidence>
<evidence type="ECO:0000313" key="2">
    <source>
        <dbReference type="EMBL" id="TCD66106.1"/>
    </source>
</evidence>
<dbReference type="Proteomes" id="UP000292702">
    <property type="component" value="Unassembled WGS sequence"/>
</dbReference>
<feature type="region of interest" description="Disordered" evidence="1">
    <location>
        <begin position="377"/>
        <end position="396"/>
    </location>
</feature>